<dbReference type="Pfam" id="PF01546">
    <property type="entry name" value="Peptidase_M20"/>
    <property type="match status" value="1"/>
</dbReference>
<reference evidence="17" key="1">
    <citation type="journal article" date="2015" name="Genome Announc.">
        <title>Complete Genome Sequence of the Bacteriochlorophyll b-Producing Photosynthetic Bacterium Blastochloris viridis.</title>
        <authorList>
            <person name="Tsukatani Y."/>
            <person name="Hirose Y."/>
            <person name="Harada J."/>
            <person name="Misawa N."/>
            <person name="Mori K."/>
            <person name="Inoue K."/>
            <person name="Tamiaki H."/>
        </authorList>
    </citation>
    <scope>NUCLEOTIDE SEQUENCE [LARGE SCALE GENOMIC DNA]</scope>
    <source>
        <strain evidence="17">DSM 133</strain>
    </source>
</reference>
<dbReference type="NCBIfam" id="TIGR01246">
    <property type="entry name" value="dapE_proteo"/>
    <property type="match status" value="1"/>
</dbReference>
<dbReference type="Pfam" id="PF07687">
    <property type="entry name" value="M20_dimer"/>
    <property type="match status" value="1"/>
</dbReference>
<keyword evidence="11 15" id="KW-0457">Lysine biosynthesis</keyword>
<comment type="similarity">
    <text evidence="2 15">Belongs to the peptidase M20A family. DapE subfamily.</text>
</comment>
<evidence type="ECO:0000256" key="14">
    <source>
        <dbReference type="ARBA" id="ARBA00051301"/>
    </source>
</evidence>
<dbReference type="PROSITE" id="PS00759">
    <property type="entry name" value="ARGE_DAPE_CPG2_2"/>
    <property type="match status" value="1"/>
</dbReference>
<dbReference type="Gene3D" id="3.30.70.360">
    <property type="match status" value="1"/>
</dbReference>
<feature type="binding site" evidence="15">
    <location>
        <position position="74"/>
    </location>
    <ligand>
        <name>Zn(2+)</name>
        <dbReference type="ChEBI" id="CHEBI:29105"/>
        <label>1</label>
    </ligand>
</feature>
<feature type="active site" evidence="15">
    <location>
        <position position="76"/>
    </location>
</feature>
<evidence type="ECO:0000256" key="3">
    <source>
        <dbReference type="ARBA" id="ARBA00011738"/>
    </source>
</evidence>
<dbReference type="NCBIfam" id="NF009557">
    <property type="entry name" value="PRK13009.1"/>
    <property type="match status" value="1"/>
</dbReference>
<evidence type="ECO:0000256" key="1">
    <source>
        <dbReference type="ARBA" id="ARBA00005130"/>
    </source>
</evidence>
<evidence type="ECO:0000256" key="13">
    <source>
        <dbReference type="ARBA" id="ARBA00031891"/>
    </source>
</evidence>
<evidence type="ECO:0000256" key="2">
    <source>
        <dbReference type="ARBA" id="ARBA00006746"/>
    </source>
</evidence>
<keyword evidence="12 15" id="KW-0170">Cobalt</keyword>
<dbReference type="GO" id="GO:0009089">
    <property type="term" value="P:lysine biosynthetic process via diaminopimelate"/>
    <property type="evidence" value="ECO:0007669"/>
    <property type="project" value="UniProtKB-UniRule"/>
</dbReference>
<proteinExistence type="inferred from homology"/>
<evidence type="ECO:0000256" key="7">
    <source>
        <dbReference type="ARBA" id="ARBA00022723"/>
    </source>
</evidence>
<evidence type="ECO:0000256" key="8">
    <source>
        <dbReference type="ARBA" id="ARBA00022801"/>
    </source>
</evidence>
<dbReference type="SUPFAM" id="SSF55031">
    <property type="entry name" value="Bacterial exopeptidase dimerisation domain"/>
    <property type="match status" value="1"/>
</dbReference>
<keyword evidence="7 15" id="KW-0479">Metal-binding</keyword>
<dbReference type="EC" id="3.5.1.18" evidence="4 15"/>
<dbReference type="InterPro" id="IPR002933">
    <property type="entry name" value="Peptidase_M20"/>
</dbReference>
<dbReference type="EMBL" id="AP014854">
    <property type="protein sequence ID" value="BAR98396.1"/>
    <property type="molecule type" value="Genomic_DNA"/>
</dbReference>
<evidence type="ECO:0000256" key="9">
    <source>
        <dbReference type="ARBA" id="ARBA00022833"/>
    </source>
</evidence>
<dbReference type="GO" id="GO:0008270">
    <property type="term" value="F:zinc ion binding"/>
    <property type="evidence" value="ECO:0007669"/>
    <property type="project" value="UniProtKB-UniRule"/>
</dbReference>
<dbReference type="InterPro" id="IPR036264">
    <property type="entry name" value="Bact_exopeptidase_dim_dom"/>
</dbReference>
<dbReference type="InterPro" id="IPR011650">
    <property type="entry name" value="Peptidase_M20_dimer"/>
</dbReference>
<evidence type="ECO:0000259" key="16">
    <source>
        <dbReference type="Pfam" id="PF07687"/>
    </source>
</evidence>
<evidence type="ECO:0000256" key="15">
    <source>
        <dbReference type="HAMAP-Rule" id="MF_01690"/>
    </source>
</evidence>
<feature type="binding site" evidence="15">
    <location>
        <position position="359"/>
    </location>
    <ligand>
        <name>Zn(2+)</name>
        <dbReference type="ChEBI" id="CHEBI:29105"/>
        <label>2</label>
    </ligand>
</feature>
<keyword evidence="6 15" id="KW-0028">Amino-acid biosynthesis</keyword>
<feature type="binding site" evidence="15">
    <location>
        <position position="107"/>
    </location>
    <ligand>
        <name>Zn(2+)</name>
        <dbReference type="ChEBI" id="CHEBI:29105"/>
        <label>1</label>
    </ligand>
</feature>
<dbReference type="SUPFAM" id="SSF53187">
    <property type="entry name" value="Zn-dependent exopeptidases"/>
    <property type="match status" value="1"/>
</dbReference>
<dbReference type="GO" id="GO:0050897">
    <property type="term" value="F:cobalt ion binding"/>
    <property type="evidence" value="ECO:0007669"/>
    <property type="project" value="UniProtKB-UniRule"/>
</dbReference>
<evidence type="ECO:0000313" key="17">
    <source>
        <dbReference type="EMBL" id="BAR98396.1"/>
    </source>
</evidence>
<sequence>MIMRVDPVAFTRALVRCPSVTPAEGGALALLETTLAALGFTVHRVTFAAPGTPDVENLFATLGSGRPHLVFAGHTDVVPPGDAAAWTSPPFEGAVVDGRLIGRGAVDMKGGIAAMVAAVSEVIAARGPDIGGTVSFLITGDEEGPAINGTRKLLEWARERGIAFDHCILGEPTSVAELGDTLKVGRRGSMSGTLVVEGTQGHVAYPHRADNPIRRLSRILHHVLARPLDGGTAQFQPSNLEFVSLDTGNPAFNVIPAKVEARFNIRFNDRWTPATLRAHLEAEIGVAAPVGRWRVEWDPTVSECFITPSGPFTAMVADAVEAVTGRRPEPSTGGGTSDARFIKAACPVVELGPVGTTMHQVDEAVPVAELEALATIYRRVLEQYFAN</sequence>
<protein>
    <recommendedName>
        <fullName evidence="5 15">Succinyl-diaminopimelate desuccinylase</fullName>
        <shortName evidence="15">SDAP desuccinylase</shortName>
        <ecNumber evidence="4 15">3.5.1.18</ecNumber>
    </recommendedName>
    <alternativeName>
        <fullName evidence="13 15">N-succinyl-LL-2,6-diaminoheptanedioate amidohydrolase</fullName>
    </alternativeName>
</protein>
<name>A0A182CYT0_BLAVI</name>
<evidence type="ECO:0000256" key="11">
    <source>
        <dbReference type="ARBA" id="ARBA00023154"/>
    </source>
</evidence>
<gene>
    <name evidence="15" type="primary">dapE</name>
    <name evidence="17" type="ORF">BV133_803</name>
</gene>
<evidence type="ECO:0000256" key="10">
    <source>
        <dbReference type="ARBA" id="ARBA00022915"/>
    </source>
</evidence>
<dbReference type="InterPro" id="IPR005941">
    <property type="entry name" value="DapE_proteobac"/>
</dbReference>
<feature type="binding site" evidence="15">
    <location>
        <position position="107"/>
    </location>
    <ligand>
        <name>Zn(2+)</name>
        <dbReference type="ChEBI" id="CHEBI:29105"/>
        <label>2</label>
    </ligand>
</feature>
<comment type="function">
    <text evidence="15">Catalyzes the hydrolysis of N-succinyl-L,L-diaminopimelic acid (SDAP), forming succinate and LL-2,6-diaminopimelate (DAP), an intermediate involved in the bacterial biosynthesis of lysine and meso-diaminopimelic acid, an essential component of bacterial cell walls.</text>
</comment>
<dbReference type="GO" id="GO:0008777">
    <property type="term" value="F:acetylornithine deacetylase activity"/>
    <property type="evidence" value="ECO:0007669"/>
    <property type="project" value="TreeGrafter"/>
</dbReference>
<evidence type="ECO:0000256" key="6">
    <source>
        <dbReference type="ARBA" id="ARBA00022605"/>
    </source>
</evidence>
<accession>A0A182CYT0</accession>
<feature type="binding site" evidence="15">
    <location>
        <position position="143"/>
    </location>
    <ligand>
        <name>Zn(2+)</name>
        <dbReference type="ChEBI" id="CHEBI:29105"/>
        <label>2</label>
    </ligand>
</feature>
<comment type="subunit">
    <text evidence="3 15">Homodimer.</text>
</comment>
<feature type="binding site" evidence="15">
    <location>
        <position position="171"/>
    </location>
    <ligand>
        <name>Zn(2+)</name>
        <dbReference type="ChEBI" id="CHEBI:29105"/>
        <label>1</label>
    </ligand>
</feature>
<dbReference type="PANTHER" id="PTHR43808:SF31">
    <property type="entry name" value="N-ACETYL-L-CITRULLINE DEACETYLASE"/>
    <property type="match status" value="1"/>
</dbReference>
<dbReference type="GO" id="GO:0006526">
    <property type="term" value="P:L-arginine biosynthetic process"/>
    <property type="evidence" value="ECO:0007669"/>
    <property type="project" value="TreeGrafter"/>
</dbReference>
<dbReference type="PATRIC" id="fig|1079.8.peg.831"/>
<comment type="cofactor">
    <cofactor evidence="15">
        <name>Zn(2+)</name>
        <dbReference type="ChEBI" id="CHEBI:29105"/>
    </cofactor>
    <cofactor evidence="15">
        <name>Co(2+)</name>
        <dbReference type="ChEBI" id="CHEBI:48828"/>
    </cofactor>
    <text evidence="15">Binds 2 Zn(2+) or Co(2+) ions per subunit.</text>
</comment>
<dbReference type="PANTHER" id="PTHR43808">
    <property type="entry name" value="ACETYLORNITHINE DEACETYLASE"/>
    <property type="match status" value="1"/>
</dbReference>
<dbReference type="HAMAP" id="MF_01690">
    <property type="entry name" value="DapE"/>
    <property type="match status" value="1"/>
</dbReference>
<evidence type="ECO:0000256" key="12">
    <source>
        <dbReference type="ARBA" id="ARBA00023285"/>
    </source>
</evidence>
<dbReference type="InterPro" id="IPR001261">
    <property type="entry name" value="ArgE/DapE_CS"/>
</dbReference>
<dbReference type="CDD" id="cd03891">
    <property type="entry name" value="M20_DapE_proteobac"/>
    <property type="match status" value="1"/>
</dbReference>
<organism evidence="17">
    <name type="scientific">Blastochloris viridis</name>
    <name type="common">Rhodopseudomonas viridis</name>
    <dbReference type="NCBI Taxonomy" id="1079"/>
    <lineage>
        <taxon>Bacteria</taxon>
        <taxon>Pseudomonadati</taxon>
        <taxon>Pseudomonadota</taxon>
        <taxon>Alphaproteobacteria</taxon>
        <taxon>Hyphomicrobiales</taxon>
        <taxon>Blastochloridaceae</taxon>
        <taxon>Blastochloris</taxon>
    </lineage>
</organism>
<evidence type="ECO:0000256" key="5">
    <source>
        <dbReference type="ARBA" id="ARBA00022391"/>
    </source>
</evidence>
<keyword evidence="10 15" id="KW-0220">Diaminopimelate biosynthesis</keyword>
<dbReference type="GO" id="GO:0009014">
    <property type="term" value="F:succinyl-diaminopimelate desuccinylase activity"/>
    <property type="evidence" value="ECO:0007669"/>
    <property type="project" value="UniProtKB-UniRule"/>
</dbReference>
<dbReference type="GO" id="GO:0019877">
    <property type="term" value="P:diaminopimelate biosynthetic process"/>
    <property type="evidence" value="ECO:0007669"/>
    <property type="project" value="UniProtKB-UniRule"/>
</dbReference>
<dbReference type="InterPro" id="IPR050072">
    <property type="entry name" value="Peptidase_M20A"/>
</dbReference>
<keyword evidence="8 15" id="KW-0378">Hydrolase</keyword>
<comment type="catalytic activity">
    <reaction evidence="14 15">
        <text>N-succinyl-(2S,6S)-2,6-diaminopimelate + H2O = (2S,6S)-2,6-diaminopimelate + succinate</text>
        <dbReference type="Rhea" id="RHEA:22608"/>
        <dbReference type="ChEBI" id="CHEBI:15377"/>
        <dbReference type="ChEBI" id="CHEBI:30031"/>
        <dbReference type="ChEBI" id="CHEBI:57609"/>
        <dbReference type="ChEBI" id="CHEBI:58087"/>
        <dbReference type="EC" id="3.5.1.18"/>
    </reaction>
</comment>
<dbReference type="Gene3D" id="3.40.630.10">
    <property type="entry name" value="Zn peptidases"/>
    <property type="match status" value="2"/>
</dbReference>
<keyword evidence="9 15" id="KW-0862">Zinc</keyword>
<dbReference type="UniPathway" id="UPA00034">
    <property type="reaction ID" value="UER00021"/>
</dbReference>
<feature type="active site" description="Proton acceptor" evidence="15">
    <location>
        <position position="142"/>
    </location>
</feature>
<feature type="domain" description="Peptidase M20 dimerisation" evidence="16">
    <location>
        <begin position="184"/>
        <end position="289"/>
    </location>
</feature>
<comment type="pathway">
    <text evidence="1 15">Amino-acid biosynthesis; L-lysine biosynthesis via DAP pathway; LL-2,6-diaminopimelate from (S)-tetrahydrodipicolinate (succinylase route): step 3/3.</text>
</comment>
<dbReference type="AlphaFoldDB" id="A0A182CYT0"/>
<evidence type="ECO:0000256" key="4">
    <source>
        <dbReference type="ARBA" id="ARBA00011921"/>
    </source>
</evidence>